<dbReference type="EMBL" id="BSDC01000001">
    <property type="protein sequence ID" value="GLH67001.1"/>
    <property type="molecule type" value="Genomic_DNA"/>
</dbReference>
<comment type="caution">
    <text evidence="1">The sequence shown here is derived from an EMBL/GenBank/DDBJ whole genome shotgun (WGS) entry which is preliminary data.</text>
</comment>
<evidence type="ECO:0000313" key="2">
    <source>
        <dbReference type="Proteomes" id="UP001165044"/>
    </source>
</evidence>
<name>A0ABQ5PY70_9BACT</name>
<accession>A0ABQ5PY70</accession>
<keyword evidence="2" id="KW-1185">Reference proteome</keyword>
<reference evidence="1" key="1">
    <citation type="journal article" date="2023" name="Antonie Van Leeuwenhoek">
        <title>Mesoterricola silvestris gen. nov., sp. nov., Mesoterricola sediminis sp. nov., Geothrix oryzae sp. nov., Geothrix edaphica sp. nov., Geothrix rubra sp. nov., and Geothrix limicola sp. nov., six novel members of Acidobacteriota isolated from soils.</title>
        <authorList>
            <person name="Itoh H."/>
            <person name="Sugisawa Y."/>
            <person name="Mise K."/>
            <person name="Xu Z."/>
            <person name="Kuniyasu M."/>
            <person name="Ushijima N."/>
            <person name="Kawano K."/>
            <person name="Kobayashi E."/>
            <person name="Shiratori Y."/>
            <person name="Masuda Y."/>
            <person name="Senoo K."/>
        </authorList>
    </citation>
    <scope>NUCLEOTIDE SEQUENCE</scope>
    <source>
        <strain evidence="1">Red802</strain>
    </source>
</reference>
<gene>
    <name evidence="1" type="ORF">GETHED_13650</name>
</gene>
<sequence length="95" mass="10870">MLQNRWLYESNLEAQLARWKADLAILKAKLRPAEIDAASQHDESIEALQHKHDMTSYHLSSLRGASDDAWQSVKASTETSWMDFTAIVQDPSLHY</sequence>
<evidence type="ECO:0000313" key="1">
    <source>
        <dbReference type="EMBL" id="GLH67001.1"/>
    </source>
</evidence>
<dbReference type="RefSeq" id="WP_285607770.1">
    <property type="nucleotide sequence ID" value="NZ_BSDC01000001.1"/>
</dbReference>
<dbReference type="Proteomes" id="UP001165044">
    <property type="component" value="Unassembled WGS sequence"/>
</dbReference>
<protein>
    <submittedName>
        <fullName evidence="1">Uncharacterized protein</fullName>
    </submittedName>
</protein>
<proteinExistence type="predicted"/>
<organism evidence="1 2">
    <name type="scientific">Geothrix edaphica</name>
    <dbReference type="NCBI Taxonomy" id="2927976"/>
    <lineage>
        <taxon>Bacteria</taxon>
        <taxon>Pseudomonadati</taxon>
        <taxon>Acidobacteriota</taxon>
        <taxon>Holophagae</taxon>
        <taxon>Holophagales</taxon>
        <taxon>Holophagaceae</taxon>
        <taxon>Geothrix</taxon>
    </lineage>
</organism>